<reference evidence="3" key="1">
    <citation type="submission" date="2018-08" db="EMBL/GenBank/DDBJ databases">
        <authorList>
            <person name="Ferrada E.E."/>
            <person name="Latorre B.A."/>
        </authorList>
    </citation>
    <scope>NUCLEOTIDE SEQUENCE [LARGE SCALE GENOMIC DNA]</scope>
    <source>
        <strain evidence="3">KCTC 52655</strain>
    </source>
</reference>
<dbReference type="AlphaFoldDB" id="A0A3D8MEL8"/>
<dbReference type="SUPFAM" id="SSF54523">
    <property type="entry name" value="Pili subunits"/>
    <property type="match status" value="1"/>
</dbReference>
<keyword evidence="1" id="KW-0488">Methylation</keyword>
<dbReference type="PRINTS" id="PR00813">
    <property type="entry name" value="BCTERIALGSPG"/>
</dbReference>
<dbReference type="Proteomes" id="UP000256561">
    <property type="component" value="Unassembled WGS sequence"/>
</dbReference>
<dbReference type="Gene3D" id="3.30.700.10">
    <property type="entry name" value="Glycoprotein, Type 4 Pilin"/>
    <property type="match status" value="1"/>
</dbReference>
<dbReference type="OrthoDB" id="5572189at2"/>
<dbReference type="Pfam" id="PF16732">
    <property type="entry name" value="ComP_DUS"/>
    <property type="match status" value="1"/>
</dbReference>
<dbReference type="NCBIfam" id="TIGR02532">
    <property type="entry name" value="IV_pilin_GFxxxE"/>
    <property type="match status" value="1"/>
</dbReference>
<dbReference type="PROSITE" id="PS00409">
    <property type="entry name" value="PROKAR_NTER_METHYL"/>
    <property type="match status" value="1"/>
</dbReference>
<evidence type="ECO:0000256" key="1">
    <source>
        <dbReference type="ARBA" id="ARBA00022481"/>
    </source>
</evidence>
<keyword evidence="2" id="KW-0472">Membrane</keyword>
<evidence type="ECO:0000313" key="4">
    <source>
        <dbReference type="Proteomes" id="UP000256561"/>
    </source>
</evidence>
<keyword evidence="2" id="KW-0812">Transmembrane</keyword>
<dbReference type="EMBL" id="QRHA01000001">
    <property type="protein sequence ID" value="RDV29319.1"/>
    <property type="molecule type" value="Genomic_DNA"/>
</dbReference>
<keyword evidence="4" id="KW-1185">Reference proteome</keyword>
<keyword evidence="2" id="KW-1133">Transmembrane helix</keyword>
<dbReference type="GO" id="GO:0015628">
    <property type="term" value="P:protein secretion by the type II secretion system"/>
    <property type="evidence" value="ECO:0007669"/>
    <property type="project" value="InterPro"/>
</dbReference>
<dbReference type="InterPro" id="IPR045584">
    <property type="entry name" value="Pilin-like"/>
</dbReference>
<dbReference type="RefSeq" id="WP_115591609.1">
    <property type="nucleotide sequence ID" value="NZ_QRHA01000001.1"/>
</dbReference>
<evidence type="ECO:0000313" key="3">
    <source>
        <dbReference type="EMBL" id="RDV29319.1"/>
    </source>
</evidence>
<sequence length="129" mass="14165">MKHSHLATKEKGFTLVELMIGVLIVGILAAIAMPSYQSQMRESRRNDGQSALMQLKMQQEAYRLENNSYAATANLALPASDYYTFTAGDVTATTYTLTATAKGSQTDDTGCTTLTLDQSMNRTPAQCWR</sequence>
<organism evidence="3 4">
    <name type="scientific">Alteromonas aestuariivivens</name>
    <dbReference type="NCBI Taxonomy" id="1938339"/>
    <lineage>
        <taxon>Bacteria</taxon>
        <taxon>Pseudomonadati</taxon>
        <taxon>Pseudomonadota</taxon>
        <taxon>Gammaproteobacteria</taxon>
        <taxon>Alteromonadales</taxon>
        <taxon>Alteromonadaceae</taxon>
        <taxon>Alteromonas/Salinimonas group</taxon>
        <taxon>Alteromonas</taxon>
    </lineage>
</organism>
<gene>
    <name evidence="3" type="ORF">DXV75_02390</name>
</gene>
<accession>A0A3D8MEL8</accession>
<dbReference type="Pfam" id="PF07963">
    <property type="entry name" value="N_methyl"/>
    <property type="match status" value="1"/>
</dbReference>
<feature type="transmembrane region" description="Helical" evidence="2">
    <location>
        <begin position="12"/>
        <end position="36"/>
    </location>
</feature>
<dbReference type="GO" id="GO:0015627">
    <property type="term" value="C:type II protein secretion system complex"/>
    <property type="evidence" value="ECO:0007669"/>
    <property type="project" value="InterPro"/>
</dbReference>
<proteinExistence type="predicted"/>
<dbReference type="PANTHER" id="PTHR30093:SF47">
    <property type="entry name" value="TYPE IV PILUS NON-CORE MINOR PILIN PILE"/>
    <property type="match status" value="1"/>
</dbReference>
<evidence type="ECO:0000256" key="2">
    <source>
        <dbReference type="SAM" id="Phobius"/>
    </source>
</evidence>
<name>A0A3D8MEL8_9ALTE</name>
<dbReference type="InterPro" id="IPR012902">
    <property type="entry name" value="N_methyl_site"/>
</dbReference>
<dbReference type="InterPro" id="IPR000983">
    <property type="entry name" value="Bac_GSPG_pilin"/>
</dbReference>
<protein>
    <submittedName>
        <fullName evidence="3">Prepilin-type N-terminal cleavage/methylation domain-containing protein</fullName>
    </submittedName>
</protein>
<comment type="caution">
    <text evidence="3">The sequence shown here is derived from an EMBL/GenBank/DDBJ whole genome shotgun (WGS) entry which is preliminary data.</text>
</comment>
<dbReference type="GO" id="GO:0043683">
    <property type="term" value="P:type IV pilus assembly"/>
    <property type="evidence" value="ECO:0007669"/>
    <property type="project" value="InterPro"/>
</dbReference>
<dbReference type="InterPro" id="IPR031982">
    <property type="entry name" value="PilE-like"/>
</dbReference>
<dbReference type="PANTHER" id="PTHR30093">
    <property type="entry name" value="GENERAL SECRETION PATHWAY PROTEIN G"/>
    <property type="match status" value="1"/>
</dbReference>